<sequence>MWMRDVAKDTYLLLAVTVVSHLTTTIANFTLLGTRLCVRECNAVIRVHTGDCMSYQLLRFAWKIEAHLRRSDNTRCLWHVILDNVRVCDLWRCHNGVQAVVVLCSLLRQGGCCFRRALSPT</sequence>
<dbReference type="AlphaFoldDB" id="A0AAV3XXD5"/>
<dbReference type="EMBL" id="BLXT01000140">
    <property type="protein sequence ID" value="GFN74511.1"/>
    <property type="molecule type" value="Genomic_DNA"/>
</dbReference>
<reference evidence="1 2" key="1">
    <citation type="journal article" date="2021" name="Elife">
        <title>Chloroplast acquisition without the gene transfer in kleptoplastic sea slugs, Plakobranchus ocellatus.</title>
        <authorList>
            <person name="Maeda T."/>
            <person name="Takahashi S."/>
            <person name="Yoshida T."/>
            <person name="Shimamura S."/>
            <person name="Takaki Y."/>
            <person name="Nagai Y."/>
            <person name="Toyoda A."/>
            <person name="Suzuki Y."/>
            <person name="Arimoto A."/>
            <person name="Ishii H."/>
            <person name="Satoh N."/>
            <person name="Nishiyama T."/>
            <person name="Hasebe M."/>
            <person name="Maruyama T."/>
            <person name="Minagawa J."/>
            <person name="Obokata J."/>
            <person name="Shigenobu S."/>
        </authorList>
    </citation>
    <scope>NUCLEOTIDE SEQUENCE [LARGE SCALE GENOMIC DNA]</scope>
</reference>
<evidence type="ECO:0000313" key="1">
    <source>
        <dbReference type="EMBL" id="GFN74511.1"/>
    </source>
</evidence>
<accession>A0AAV3XXD5</accession>
<proteinExistence type="predicted"/>
<gene>
    <name evidence="1" type="ORF">PoB_000101700</name>
</gene>
<keyword evidence="2" id="KW-1185">Reference proteome</keyword>
<name>A0AAV3XXD5_9GAST</name>
<comment type="caution">
    <text evidence="1">The sequence shown here is derived from an EMBL/GenBank/DDBJ whole genome shotgun (WGS) entry which is preliminary data.</text>
</comment>
<evidence type="ECO:0008006" key="3">
    <source>
        <dbReference type="Google" id="ProtNLM"/>
    </source>
</evidence>
<protein>
    <recommendedName>
        <fullName evidence="3">Secreted protein</fullName>
    </recommendedName>
</protein>
<dbReference type="Proteomes" id="UP000735302">
    <property type="component" value="Unassembled WGS sequence"/>
</dbReference>
<evidence type="ECO:0000313" key="2">
    <source>
        <dbReference type="Proteomes" id="UP000735302"/>
    </source>
</evidence>
<organism evidence="1 2">
    <name type="scientific">Plakobranchus ocellatus</name>
    <dbReference type="NCBI Taxonomy" id="259542"/>
    <lineage>
        <taxon>Eukaryota</taxon>
        <taxon>Metazoa</taxon>
        <taxon>Spiralia</taxon>
        <taxon>Lophotrochozoa</taxon>
        <taxon>Mollusca</taxon>
        <taxon>Gastropoda</taxon>
        <taxon>Heterobranchia</taxon>
        <taxon>Euthyneura</taxon>
        <taxon>Panpulmonata</taxon>
        <taxon>Sacoglossa</taxon>
        <taxon>Placobranchoidea</taxon>
        <taxon>Plakobranchidae</taxon>
        <taxon>Plakobranchus</taxon>
    </lineage>
</organism>